<comment type="subcellular location">
    <subcellularLocation>
        <location evidence="1">Cell membrane</location>
        <topology evidence="1">Multi-pass membrane protein</topology>
    </subcellularLocation>
</comment>
<dbReference type="InterPro" id="IPR050726">
    <property type="entry name" value="mGluR"/>
</dbReference>
<feature type="transmembrane region" description="Helical" evidence="9">
    <location>
        <begin position="177"/>
        <end position="197"/>
    </location>
</feature>
<feature type="transmembrane region" description="Helical" evidence="9">
    <location>
        <begin position="96"/>
        <end position="117"/>
    </location>
</feature>
<name>A0ABQ7QV75_PLUXY</name>
<evidence type="ECO:0000313" key="12">
    <source>
        <dbReference type="Proteomes" id="UP000823941"/>
    </source>
</evidence>
<evidence type="ECO:0000256" key="7">
    <source>
        <dbReference type="ARBA" id="ARBA00023180"/>
    </source>
</evidence>
<sequence>FVVCVWAARGDTPVVRASGRELSFVLLLGIVMCYLVTFALVFRPTDVLCSLQRFGTGFCFTVVYAALLTKTNRIARIFAASKHSARRPSLISPKSQLLICTVLVSIQVVIVVVWQIVSPARAIHHYPTREDNMLVCDSYVDASYTIAFFYPIVLIVVCTVYAVLTRKIPEAFNESKHIGFTMYTTCVIWLAFVPLYFGTASHVPLRVTSMAVTISLSASVTLVCLFSPKLYIILVRPERNVRGTLRAGGSRGWRAAAAGGAVCAALVGTAPLPRHDPTPSTDRSTLFDNEKVLSDKCSQTDDLKPEAARPTNGKAHIPAEALALDAGKLPPAGLPTFERKPRRLLNGPPGIILTYLFCEMFANTLSSWSRAEHPSLGYILTYFTRLSLWIPTRSHTHSLLHKALFAFVIAMFLNQVLYVALKQDMQAVLVFLQLLVYNIGVVKMLSYIVFYRQWNTVVTSVSEMELTFCLDSNCRVAVRKYSAHNRKLVAFVLLLTVVICVYTAPNRVYNQVKHLIRGEELSLERRFFYFCWPEPVAGLSGFLYILVEEMVCFSNVMYSVAWDILTTSCMATVAGLLDVVAVEFRQTLDEGTDEEKIKRLIKCYQLYQRIIETYKVSHRVVDPVLFMYLLMTSVNISITIISIKNTVSRGSSSGTLL</sequence>
<proteinExistence type="predicted"/>
<evidence type="ECO:0000313" key="11">
    <source>
        <dbReference type="EMBL" id="KAG7308935.1"/>
    </source>
</evidence>
<keyword evidence="3 9" id="KW-0812">Transmembrane</keyword>
<organism evidence="11 12">
    <name type="scientific">Plutella xylostella</name>
    <name type="common">Diamondback moth</name>
    <name type="synonym">Plutella maculipennis</name>
    <dbReference type="NCBI Taxonomy" id="51655"/>
    <lineage>
        <taxon>Eukaryota</taxon>
        <taxon>Metazoa</taxon>
        <taxon>Ecdysozoa</taxon>
        <taxon>Arthropoda</taxon>
        <taxon>Hexapoda</taxon>
        <taxon>Insecta</taxon>
        <taxon>Pterygota</taxon>
        <taxon>Neoptera</taxon>
        <taxon>Endopterygota</taxon>
        <taxon>Lepidoptera</taxon>
        <taxon>Glossata</taxon>
        <taxon>Ditrysia</taxon>
        <taxon>Yponomeutoidea</taxon>
        <taxon>Plutellidae</taxon>
        <taxon>Plutella</taxon>
    </lineage>
</organism>
<evidence type="ECO:0000256" key="3">
    <source>
        <dbReference type="ARBA" id="ARBA00022692"/>
    </source>
</evidence>
<dbReference type="Proteomes" id="UP000823941">
    <property type="component" value="Chromosome 8"/>
</dbReference>
<keyword evidence="4 9" id="KW-1133">Transmembrane helix</keyword>
<feature type="transmembrane region" description="Helical" evidence="9">
    <location>
        <begin position="22"/>
        <end position="42"/>
    </location>
</feature>
<keyword evidence="12" id="KW-1185">Reference proteome</keyword>
<evidence type="ECO:0000256" key="6">
    <source>
        <dbReference type="ARBA" id="ARBA00023136"/>
    </source>
</evidence>
<feature type="transmembrane region" description="Helical" evidence="9">
    <location>
        <begin position="209"/>
        <end position="232"/>
    </location>
</feature>
<feature type="transmembrane region" description="Helical" evidence="9">
    <location>
        <begin position="488"/>
        <end position="505"/>
    </location>
</feature>
<dbReference type="EMBL" id="JAHIBW010000008">
    <property type="protein sequence ID" value="KAG7308935.1"/>
    <property type="molecule type" value="Genomic_DNA"/>
</dbReference>
<feature type="transmembrane region" description="Helical" evidence="9">
    <location>
        <begin position="54"/>
        <end position="75"/>
    </location>
</feature>
<dbReference type="InterPro" id="IPR017979">
    <property type="entry name" value="GPCR_3_CS"/>
</dbReference>
<keyword evidence="5" id="KW-0675">Receptor</keyword>
<comment type="caution">
    <text evidence="11">The sequence shown here is derived from an EMBL/GenBank/DDBJ whole genome shotgun (WGS) entry which is preliminary data.</text>
</comment>
<evidence type="ECO:0000256" key="5">
    <source>
        <dbReference type="ARBA" id="ARBA00023040"/>
    </source>
</evidence>
<dbReference type="PROSITE" id="PS50259">
    <property type="entry name" value="G_PROTEIN_RECEP_F3_4"/>
    <property type="match status" value="1"/>
</dbReference>
<dbReference type="PRINTS" id="PR00248">
    <property type="entry name" value="GPCRMGR"/>
</dbReference>
<feature type="transmembrane region" description="Helical" evidence="9">
    <location>
        <begin position="142"/>
        <end position="165"/>
    </location>
</feature>
<evidence type="ECO:0000259" key="10">
    <source>
        <dbReference type="PROSITE" id="PS50259"/>
    </source>
</evidence>
<protein>
    <recommendedName>
        <fullName evidence="10">G-protein coupled receptors family 3 profile domain-containing protein</fullName>
    </recommendedName>
</protein>
<gene>
    <name evidence="11" type="ORF">JYU34_006205</name>
</gene>
<dbReference type="PROSITE" id="PS00981">
    <property type="entry name" value="G_PROTEIN_RECEP_F3_3"/>
    <property type="match status" value="1"/>
</dbReference>
<evidence type="ECO:0000256" key="9">
    <source>
        <dbReference type="SAM" id="Phobius"/>
    </source>
</evidence>
<dbReference type="PANTHER" id="PTHR24060">
    <property type="entry name" value="METABOTROPIC GLUTAMATE RECEPTOR"/>
    <property type="match status" value="1"/>
</dbReference>
<keyword evidence="5" id="KW-0297">G-protein coupled receptor</keyword>
<dbReference type="CDD" id="cd15045">
    <property type="entry name" value="7tmC_mGluRs"/>
    <property type="match status" value="1"/>
</dbReference>
<keyword evidence="2" id="KW-1003">Cell membrane</keyword>
<feature type="transmembrane region" description="Helical" evidence="9">
    <location>
        <begin position="427"/>
        <end position="450"/>
    </location>
</feature>
<accession>A0ABQ7QV75</accession>
<evidence type="ECO:0000256" key="8">
    <source>
        <dbReference type="ARBA" id="ARBA00023224"/>
    </source>
</evidence>
<keyword evidence="7" id="KW-0325">Glycoprotein</keyword>
<dbReference type="InterPro" id="IPR000337">
    <property type="entry name" value="GPCR_3"/>
</dbReference>
<feature type="non-terminal residue" evidence="11">
    <location>
        <position position="1"/>
    </location>
</feature>
<feature type="domain" description="G-protein coupled receptors family 3 profile" evidence="10">
    <location>
        <begin position="1"/>
        <end position="242"/>
    </location>
</feature>
<dbReference type="InterPro" id="IPR017978">
    <property type="entry name" value="GPCR_3_C"/>
</dbReference>
<keyword evidence="6 9" id="KW-0472">Membrane</keyword>
<feature type="transmembrane region" description="Helical" evidence="9">
    <location>
        <begin position="625"/>
        <end position="643"/>
    </location>
</feature>
<reference evidence="11 12" key="1">
    <citation type="submission" date="2021-06" db="EMBL/GenBank/DDBJ databases">
        <title>A haploid diamondback moth (Plutella xylostella L.) genome assembly resolves 31 chromosomes and identifies a diamide resistance mutation.</title>
        <authorList>
            <person name="Ward C.M."/>
            <person name="Perry K.D."/>
            <person name="Baker G."/>
            <person name="Powis K."/>
            <person name="Heckel D.G."/>
            <person name="Baxter S.W."/>
        </authorList>
    </citation>
    <scope>NUCLEOTIDE SEQUENCE [LARGE SCALE GENOMIC DNA]</scope>
    <source>
        <strain evidence="11 12">LV</strain>
        <tissue evidence="11">Single pupa</tissue>
    </source>
</reference>
<dbReference type="Pfam" id="PF00003">
    <property type="entry name" value="7tm_3"/>
    <property type="match status" value="1"/>
</dbReference>
<evidence type="ECO:0000256" key="2">
    <source>
        <dbReference type="ARBA" id="ARBA00022475"/>
    </source>
</evidence>
<evidence type="ECO:0000256" key="1">
    <source>
        <dbReference type="ARBA" id="ARBA00004651"/>
    </source>
</evidence>
<feature type="transmembrane region" description="Helical" evidence="9">
    <location>
        <begin position="403"/>
        <end position="421"/>
    </location>
</feature>
<feature type="transmembrane region" description="Helical" evidence="9">
    <location>
        <begin position="527"/>
        <end position="547"/>
    </location>
</feature>
<evidence type="ECO:0000256" key="4">
    <source>
        <dbReference type="ARBA" id="ARBA00022989"/>
    </source>
</evidence>
<keyword evidence="8" id="KW-0807">Transducer</keyword>
<feature type="transmembrane region" description="Helical" evidence="9">
    <location>
        <begin position="559"/>
        <end position="582"/>
    </location>
</feature>